<keyword evidence="4" id="KW-1185">Reference proteome</keyword>
<sequence>MIKMNKIPINFYQDEILYSVLARYHHRSGNVDNRDTIEEAFGTRNLVPTIYFPTHLNHLASRTFLSSDELIEKHTLFPLYSCFLPEKRKLEILMFMKGSSKSSIYTKIGTVAGSICTKTGLYYCPLCVKESLYEYGEGYFRRGHQIQGVFICHIHNCVLYQYSQTYSNESRLSFIRLDEKKINYEVKFYEDGKLFEDIAMIANNAQYLLDCNLSNVNQNIIYNKYMQFIRNRNLLSGNGTVYQSDLYYEFSKFYSNDLLNILESNINIESESNWLKMLTRKPKRVTHPVRHILLINFLSRNFSLFFSKKIQSYKPFGNGPWPCLNVACSYYKKLVINNCKVTIDYKTKSPVGTFECECGFIYSRMGSDVNKDDIYKIGRIKYFGNVWNDKLKSLTLENRSVREIARLMNCDSKTVIKYSKLNSIIEEKRIKEKTKLDPATKSKEEKKRKNVNLSINNRVDWGSRDNEIIDMLKSTYIKLLNKEPMVRITRSLLGKTILKSALIYYYLDKLPITRNYIDEITETTEEFQIRRVDNICEKLGSDGEILKKWKIVRIANLRSNYSNKVEERIRYNIDKYNNYLKF</sequence>
<dbReference type="Proteomes" id="UP000295504">
    <property type="component" value="Unassembled WGS sequence"/>
</dbReference>
<reference evidence="3 4" key="1">
    <citation type="submission" date="2019-03" db="EMBL/GenBank/DDBJ databases">
        <title>Genomic Encyclopedia of Type Strains, Phase IV (KMG-IV): sequencing the most valuable type-strain genomes for metagenomic binning, comparative biology and taxonomic classification.</title>
        <authorList>
            <person name="Goeker M."/>
        </authorList>
    </citation>
    <scope>NUCLEOTIDE SEQUENCE [LARGE SCALE GENOMIC DNA]</scope>
    <source>
        <strain evidence="3 4">DSM 100013</strain>
    </source>
</reference>
<protein>
    <submittedName>
        <fullName evidence="3">Tn7-like transposition protein D</fullName>
    </submittedName>
</protein>
<evidence type="ECO:0000313" key="3">
    <source>
        <dbReference type="EMBL" id="TCQ01904.1"/>
    </source>
</evidence>
<dbReference type="Pfam" id="PF15978">
    <property type="entry name" value="TnsD"/>
    <property type="match status" value="1"/>
</dbReference>
<accession>A0A4V2T3P9</accession>
<evidence type="ECO:0000313" key="4">
    <source>
        <dbReference type="Proteomes" id="UP000295504"/>
    </source>
</evidence>
<evidence type="ECO:0000259" key="2">
    <source>
        <dbReference type="Pfam" id="PF15978"/>
    </source>
</evidence>
<feature type="domain" description="Transposon Tn7 transposition protein TnsD C-terminal" evidence="2">
    <location>
        <begin position="201"/>
        <end position="448"/>
    </location>
</feature>
<evidence type="ECO:0000259" key="1">
    <source>
        <dbReference type="Pfam" id="PF06527"/>
    </source>
</evidence>
<dbReference type="EMBL" id="SLYC01000021">
    <property type="protein sequence ID" value="TCQ01904.1"/>
    <property type="molecule type" value="Genomic_DNA"/>
</dbReference>
<proteinExistence type="predicted"/>
<gene>
    <name evidence="3" type="ORF">EDD79_102135</name>
</gene>
<dbReference type="InterPro" id="IPR032750">
    <property type="entry name" value="TnsD_C"/>
</dbReference>
<dbReference type="AlphaFoldDB" id="A0A4V2T3P9"/>
<feature type="domain" description="TniQ" evidence="1">
    <location>
        <begin position="10"/>
        <end position="159"/>
    </location>
</feature>
<name>A0A4V2T3P9_9FIRM</name>
<organism evidence="3 4">
    <name type="scientific">Serpentinicella alkaliphila</name>
    <dbReference type="NCBI Taxonomy" id="1734049"/>
    <lineage>
        <taxon>Bacteria</taxon>
        <taxon>Bacillati</taxon>
        <taxon>Bacillota</taxon>
        <taxon>Clostridia</taxon>
        <taxon>Peptostreptococcales</taxon>
        <taxon>Natronincolaceae</taxon>
        <taxon>Serpentinicella</taxon>
    </lineage>
</organism>
<dbReference type="InterPro" id="IPR009492">
    <property type="entry name" value="TniQ"/>
</dbReference>
<dbReference type="Pfam" id="PF06527">
    <property type="entry name" value="TniQ"/>
    <property type="match status" value="1"/>
</dbReference>
<comment type="caution">
    <text evidence="3">The sequence shown here is derived from an EMBL/GenBank/DDBJ whole genome shotgun (WGS) entry which is preliminary data.</text>
</comment>